<feature type="domain" description="FAS1" evidence="1">
    <location>
        <begin position="144"/>
        <end position="268"/>
    </location>
</feature>
<reference evidence="3" key="1">
    <citation type="submission" date="2014-03" db="EMBL/GenBank/DDBJ databases">
        <authorList>
            <person name="Aksoy S."/>
            <person name="Warren W."/>
            <person name="Wilson R.K."/>
        </authorList>
    </citation>
    <scope>NUCLEOTIDE SEQUENCE [LARGE SCALE GENOMIC DNA]</scope>
    <source>
        <strain evidence="3">IAEA</strain>
    </source>
</reference>
<dbReference type="Gene3D" id="2.30.180.10">
    <property type="entry name" value="FAS1 domain"/>
    <property type="match status" value="3"/>
</dbReference>
<dbReference type="SUPFAM" id="SSF82153">
    <property type="entry name" value="FAS1 domain"/>
    <property type="match status" value="2"/>
</dbReference>
<dbReference type="GO" id="GO:0030198">
    <property type="term" value="P:extracellular matrix organization"/>
    <property type="evidence" value="ECO:0007669"/>
    <property type="project" value="TreeGrafter"/>
</dbReference>
<dbReference type="InterPro" id="IPR050904">
    <property type="entry name" value="Adhesion/Biosynth-related"/>
</dbReference>
<dbReference type="GO" id="GO:0050839">
    <property type="term" value="F:cell adhesion molecule binding"/>
    <property type="evidence" value="ECO:0007669"/>
    <property type="project" value="TreeGrafter"/>
</dbReference>
<organism evidence="2 3">
    <name type="scientific">Glossina brevipalpis</name>
    <dbReference type="NCBI Taxonomy" id="37001"/>
    <lineage>
        <taxon>Eukaryota</taxon>
        <taxon>Metazoa</taxon>
        <taxon>Ecdysozoa</taxon>
        <taxon>Arthropoda</taxon>
        <taxon>Hexapoda</taxon>
        <taxon>Insecta</taxon>
        <taxon>Pterygota</taxon>
        <taxon>Neoptera</taxon>
        <taxon>Endopterygota</taxon>
        <taxon>Diptera</taxon>
        <taxon>Brachycera</taxon>
        <taxon>Muscomorpha</taxon>
        <taxon>Hippoboscoidea</taxon>
        <taxon>Glossinidae</taxon>
        <taxon>Glossina</taxon>
    </lineage>
</organism>
<dbReference type="VEuPathDB" id="VectorBase:GBRI036952"/>
<proteinExistence type="predicted"/>
<dbReference type="AlphaFoldDB" id="A0A1A9WY56"/>
<dbReference type="PANTHER" id="PTHR10900:SF80">
    <property type="entry name" value="FASCICLIN-1"/>
    <property type="match status" value="1"/>
</dbReference>
<evidence type="ECO:0000313" key="2">
    <source>
        <dbReference type="EnsemblMetazoa" id="GBRI036952-PA"/>
    </source>
</evidence>
<dbReference type="InterPro" id="IPR000782">
    <property type="entry name" value="FAS1_domain"/>
</dbReference>
<feature type="domain" description="FAS1" evidence="1">
    <location>
        <begin position="1"/>
        <end position="140"/>
    </location>
</feature>
<dbReference type="GO" id="GO:0031012">
    <property type="term" value="C:extracellular matrix"/>
    <property type="evidence" value="ECO:0007669"/>
    <property type="project" value="TreeGrafter"/>
</dbReference>
<dbReference type="STRING" id="37001.A0A1A9WY56"/>
<protein>
    <recommendedName>
        <fullName evidence="1">FAS1 domain-containing protein</fullName>
    </recommendedName>
</protein>
<reference evidence="2" key="2">
    <citation type="submission" date="2020-05" db="UniProtKB">
        <authorList>
            <consortium name="EnsemblMetazoa"/>
        </authorList>
    </citation>
    <scope>IDENTIFICATION</scope>
    <source>
        <strain evidence="2">IAEA</strain>
    </source>
</reference>
<dbReference type="PROSITE" id="PS50213">
    <property type="entry name" value="FAS1"/>
    <property type="match status" value="2"/>
</dbReference>
<accession>A0A1A9WY56</accession>
<name>A0A1A9WY56_9MUSC</name>
<evidence type="ECO:0000313" key="3">
    <source>
        <dbReference type="Proteomes" id="UP000091820"/>
    </source>
</evidence>
<dbReference type="GO" id="GO:0007155">
    <property type="term" value="P:cell adhesion"/>
    <property type="evidence" value="ECO:0007669"/>
    <property type="project" value="TreeGrafter"/>
</dbReference>
<dbReference type="GO" id="GO:0005615">
    <property type="term" value="C:extracellular space"/>
    <property type="evidence" value="ECO:0007669"/>
    <property type="project" value="TreeGrafter"/>
</dbReference>
<dbReference type="PANTHER" id="PTHR10900">
    <property type="entry name" value="PERIOSTIN-RELATED"/>
    <property type="match status" value="1"/>
</dbReference>
<keyword evidence="3" id="KW-1185">Reference proteome</keyword>
<dbReference type="Proteomes" id="UP000091820">
    <property type="component" value="Unassembled WGS sequence"/>
</dbReference>
<sequence>MSSDNKNGALRRFYEVIMEIGGEVLDDINNLGDVTILAPSNEAWNASNIENIIGNREKMRDIVNMHIIKGRVDVEKIKQSNENVIGQFPTIHSSTFLYFNVNGDDTNEMVTVEGGGVNATIIVPDVAQTNGFVHIIDRVLGVPYTTVLGKLETDPMLSDTYRMGQFSSFNDQLNNTQRRFTYFVPRDRAWQKTQYDYPSVYKKLFMKDFAYHKKNDSIILPTFRDSLKIKVEEEVESYVILWNYKRIRVFRPDVECTNGIIHVIDYPMLEKKDIVVRL</sequence>
<dbReference type="EnsemblMetazoa" id="GBRI036952-RA">
    <property type="protein sequence ID" value="GBRI036952-PA"/>
    <property type="gene ID" value="GBRI036952"/>
</dbReference>
<dbReference type="InterPro" id="IPR036378">
    <property type="entry name" value="FAS1_dom_sf"/>
</dbReference>
<dbReference type="SMART" id="SM00554">
    <property type="entry name" value="FAS1"/>
    <property type="match status" value="2"/>
</dbReference>
<dbReference type="Pfam" id="PF02469">
    <property type="entry name" value="Fasciclin"/>
    <property type="match status" value="2"/>
</dbReference>
<evidence type="ECO:0000259" key="1">
    <source>
        <dbReference type="PROSITE" id="PS50213"/>
    </source>
</evidence>